<comment type="caution">
    <text evidence="2">The sequence shown here is derived from an EMBL/GenBank/DDBJ whole genome shotgun (WGS) entry which is preliminary data.</text>
</comment>
<dbReference type="InterPro" id="IPR018729">
    <property type="entry name" value="DUF2269_transmembrane"/>
</dbReference>
<organism evidence="2 3">
    <name type="scientific">Thalassospira profundimaris</name>
    <dbReference type="NCBI Taxonomy" id="502049"/>
    <lineage>
        <taxon>Bacteria</taxon>
        <taxon>Pseudomonadati</taxon>
        <taxon>Pseudomonadota</taxon>
        <taxon>Alphaproteobacteria</taxon>
        <taxon>Rhodospirillales</taxon>
        <taxon>Thalassospiraceae</taxon>
        <taxon>Thalassospira</taxon>
    </lineage>
</organism>
<evidence type="ECO:0008006" key="4">
    <source>
        <dbReference type="Google" id="ProtNLM"/>
    </source>
</evidence>
<evidence type="ECO:0000256" key="1">
    <source>
        <dbReference type="SAM" id="Phobius"/>
    </source>
</evidence>
<feature type="transmembrane region" description="Helical" evidence="1">
    <location>
        <begin position="6"/>
        <end position="27"/>
    </location>
</feature>
<feature type="transmembrane region" description="Helical" evidence="1">
    <location>
        <begin position="52"/>
        <end position="77"/>
    </location>
</feature>
<gene>
    <name evidence="2" type="ORF">TH19_10760</name>
</gene>
<evidence type="ECO:0000313" key="2">
    <source>
        <dbReference type="EMBL" id="RCK37033.1"/>
    </source>
</evidence>
<evidence type="ECO:0000313" key="3">
    <source>
        <dbReference type="Proteomes" id="UP000253226"/>
    </source>
</evidence>
<feature type="transmembrane region" description="Helical" evidence="1">
    <location>
        <begin position="83"/>
        <end position="104"/>
    </location>
</feature>
<accession>A0A367W6J5</accession>
<keyword evidence="1" id="KW-0472">Membrane</keyword>
<dbReference type="Proteomes" id="UP000253226">
    <property type="component" value="Unassembled WGS sequence"/>
</dbReference>
<keyword evidence="1" id="KW-0812">Transmembrane</keyword>
<proteinExistence type="predicted"/>
<dbReference type="AlphaFoldDB" id="A0A367W6J5"/>
<dbReference type="OrthoDB" id="9786302at2"/>
<dbReference type="Pfam" id="PF10027">
    <property type="entry name" value="DUF2269"/>
    <property type="match status" value="1"/>
</dbReference>
<feature type="transmembrane region" description="Helical" evidence="1">
    <location>
        <begin position="133"/>
        <end position="153"/>
    </location>
</feature>
<name>A0A367W6J5_9PROT</name>
<keyword evidence="1" id="KW-1133">Transmembrane helix</keyword>
<dbReference type="EMBL" id="JPWF01000006">
    <property type="protein sequence ID" value="RCK37033.1"/>
    <property type="molecule type" value="Genomic_DNA"/>
</dbReference>
<dbReference type="RefSeq" id="WP_114102286.1">
    <property type="nucleotide sequence ID" value="NZ_JPWF01000006.1"/>
</dbReference>
<sequence length="155" mass="16634">MEYSTVKFIHVLGVVLFLGNIIVSAVWKTQADKTGNPAIIAFACRLVNVTDLFFTAFGAALITVGGIGLFHATGIAISDAPHLTIGISLFGMAAMLWVTGLLPLQIYMSKIASKTVLSGEAHMPAAYDKCRKLWNIIGGLAVLMPLGALYFMIFR</sequence>
<protein>
    <recommendedName>
        <fullName evidence="4">Integral membrane protein</fullName>
    </recommendedName>
</protein>
<reference evidence="2 3" key="1">
    <citation type="submission" date="2014-07" db="EMBL/GenBank/DDBJ databases">
        <title>Draft genome sequence of Thalassospira profundimaris 35.</title>
        <authorList>
            <person name="Lai Q."/>
            <person name="Shao Z."/>
        </authorList>
    </citation>
    <scope>NUCLEOTIDE SEQUENCE [LARGE SCALE GENOMIC DNA]</scope>
    <source>
        <strain evidence="2 3">35</strain>
    </source>
</reference>